<dbReference type="PANTHER" id="PTHR36307">
    <property type="entry name" value="FLAGELLA BASAL BODY P-RING FORMATION PROTEIN FLGA"/>
    <property type="match status" value="1"/>
</dbReference>
<proteinExistence type="predicted"/>
<dbReference type="AlphaFoldDB" id="A0A9X1F3Z8"/>
<dbReference type="PANTHER" id="PTHR36307:SF1">
    <property type="entry name" value="FLAGELLA BASAL BODY P-RING FORMATION PROTEIN FLGA"/>
    <property type="match status" value="1"/>
</dbReference>
<sequence length="161" mass="17199">MLLPLWAPAFGADGNNPPRFTNPAEIDRAVSTFTGAEIGEIGGARSPADRRLRLTQCSAPLFANWHGRGQNTVKVACPDQDGWQVFIATRSQPAAAAKTRIVKRGDPMTVLVRGRGFTVQQTGEAMESGAVGEWIGVRTARKAAPVQARIERPGLAIIPAN</sequence>
<keyword evidence="2" id="KW-0282">Flagellum</keyword>
<evidence type="ECO:0000259" key="1">
    <source>
        <dbReference type="Pfam" id="PF13144"/>
    </source>
</evidence>
<accession>A0A9X1F3Z8</accession>
<comment type="caution">
    <text evidence="2">The sequence shown here is derived from an EMBL/GenBank/DDBJ whole genome shotgun (WGS) entry which is preliminary data.</text>
</comment>
<organism evidence="2 3">
    <name type="scientific">Erythrobacter crassostreae</name>
    <dbReference type="NCBI Taxonomy" id="2828328"/>
    <lineage>
        <taxon>Bacteria</taxon>
        <taxon>Pseudomonadati</taxon>
        <taxon>Pseudomonadota</taxon>
        <taxon>Alphaproteobacteria</taxon>
        <taxon>Sphingomonadales</taxon>
        <taxon>Erythrobacteraceae</taxon>
        <taxon>Erythrobacter/Porphyrobacter group</taxon>
        <taxon>Erythrobacter</taxon>
    </lineage>
</organism>
<evidence type="ECO:0000313" key="3">
    <source>
        <dbReference type="Proteomes" id="UP001138681"/>
    </source>
</evidence>
<protein>
    <submittedName>
        <fullName evidence="2">Flagella basal body P-ring formation protein FlgA</fullName>
    </submittedName>
</protein>
<dbReference type="GO" id="GO:0044780">
    <property type="term" value="P:bacterial-type flagellum assembly"/>
    <property type="evidence" value="ECO:0007669"/>
    <property type="project" value="InterPro"/>
</dbReference>
<keyword evidence="3" id="KW-1185">Reference proteome</keyword>
<keyword evidence="2" id="KW-0966">Cell projection</keyword>
<dbReference type="Proteomes" id="UP001138681">
    <property type="component" value="Unassembled WGS sequence"/>
</dbReference>
<dbReference type="Pfam" id="PF13144">
    <property type="entry name" value="ChapFlgA"/>
    <property type="match status" value="1"/>
</dbReference>
<dbReference type="EMBL" id="JAGSPC010000001">
    <property type="protein sequence ID" value="MBV7258903.1"/>
    <property type="molecule type" value="Genomic_DNA"/>
</dbReference>
<reference evidence="2" key="1">
    <citation type="submission" date="2021-04" db="EMBL/GenBank/DDBJ databases">
        <authorList>
            <person name="Pira H."/>
            <person name="Risdian C."/>
            <person name="Wink J."/>
        </authorList>
    </citation>
    <scope>NUCLEOTIDE SEQUENCE</scope>
    <source>
        <strain evidence="2">WH158</strain>
    </source>
</reference>
<name>A0A9X1F3Z8_9SPHN</name>
<feature type="domain" description="Flagella basal body P-ring formation protein FlgA SAF" evidence="1">
    <location>
        <begin position="98"/>
        <end position="154"/>
    </location>
</feature>
<evidence type="ECO:0000313" key="2">
    <source>
        <dbReference type="EMBL" id="MBV7258903.1"/>
    </source>
</evidence>
<gene>
    <name evidence="2" type="ORF">KCG46_04830</name>
</gene>
<dbReference type="InterPro" id="IPR017585">
    <property type="entry name" value="SAF_FlgA"/>
</dbReference>
<keyword evidence="2" id="KW-0969">Cilium</keyword>
<dbReference type="InterPro" id="IPR039246">
    <property type="entry name" value="Flagellar_FlgA"/>
</dbReference>